<evidence type="ECO:0000313" key="10">
    <source>
        <dbReference type="EMBL" id="VTJ58153.1"/>
    </source>
</evidence>
<dbReference type="Proteomes" id="UP000335636">
    <property type="component" value="Unassembled WGS sequence"/>
</dbReference>
<evidence type="ECO:0000256" key="5">
    <source>
        <dbReference type="ARBA" id="ARBA00093767"/>
    </source>
</evidence>
<reference evidence="10" key="1">
    <citation type="submission" date="2019-04" db="EMBL/GenBank/DDBJ databases">
        <authorList>
            <person name="Alioto T."/>
            <person name="Alioto T."/>
        </authorList>
    </citation>
    <scope>NUCLEOTIDE SEQUENCE [LARGE SCALE GENOMIC DNA]</scope>
</reference>
<accession>A0A5E4AL31</accession>
<keyword evidence="4 8" id="KW-0472">Membrane</keyword>
<keyword evidence="11" id="KW-1185">Reference proteome</keyword>
<dbReference type="EMBL" id="CABDUW010000096">
    <property type="protein sequence ID" value="VTJ58153.1"/>
    <property type="molecule type" value="Genomic_DNA"/>
</dbReference>
<dbReference type="AlphaFoldDB" id="A0A5E4AL31"/>
<evidence type="ECO:0000256" key="2">
    <source>
        <dbReference type="ARBA" id="ARBA00022692"/>
    </source>
</evidence>
<dbReference type="Pfam" id="PF03151">
    <property type="entry name" value="TPT"/>
    <property type="match status" value="1"/>
</dbReference>
<evidence type="ECO:0000256" key="3">
    <source>
        <dbReference type="ARBA" id="ARBA00022989"/>
    </source>
</evidence>
<evidence type="ECO:0000259" key="9">
    <source>
        <dbReference type="Pfam" id="PF03151"/>
    </source>
</evidence>
<evidence type="ECO:0000256" key="8">
    <source>
        <dbReference type="SAM" id="Phobius"/>
    </source>
</evidence>
<proteinExistence type="inferred from homology"/>
<dbReference type="InterPro" id="IPR004853">
    <property type="entry name" value="Sugar_P_trans_dom"/>
</dbReference>
<comment type="similarity">
    <text evidence="6">Belongs to the TPT transporter family. SLC35E subfamily.</text>
</comment>
<dbReference type="SUPFAM" id="SSF103481">
    <property type="entry name" value="Multidrug resistance efflux transporter EmrE"/>
    <property type="match status" value="1"/>
</dbReference>
<organism evidence="10 11">
    <name type="scientific">Marmota monax</name>
    <name type="common">Woodchuck</name>
    <dbReference type="NCBI Taxonomy" id="9995"/>
    <lineage>
        <taxon>Eukaryota</taxon>
        <taxon>Metazoa</taxon>
        <taxon>Chordata</taxon>
        <taxon>Craniata</taxon>
        <taxon>Vertebrata</taxon>
        <taxon>Euteleostomi</taxon>
        <taxon>Mammalia</taxon>
        <taxon>Eutheria</taxon>
        <taxon>Euarchontoglires</taxon>
        <taxon>Glires</taxon>
        <taxon>Rodentia</taxon>
        <taxon>Sciuromorpha</taxon>
        <taxon>Sciuridae</taxon>
        <taxon>Xerinae</taxon>
        <taxon>Marmotini</taxon>
        <taxon>Marmota</taxon>
    </lineage>
</organism>
<dbReference type="GO" id="GO:0016020">
    <property type="term" value="C:membrane"/>
    <property type="evidence" value="ECO:0007669"/>
    <property type="project" value="UniProtKB-SubCell"/>
</dbReference>
<feature type="transmembrane region" description="Helical" evidence="8">
    <location>
        <begin position="26"/>
        <end position="46"/>
    </location>
</feature>
<dbReference type="InterPro" id="IPR037185">
    <property type="entry name" value="EmrE-like"/>
</dbReference>
<comment type="function">
    <text evidence="5">Putative transporter.</text>
</comment>
<protein>
    <recommendedName>
        <fullName evidence="9">Sugar phosphate transporter domain-containing protein</fullName>
    </recommendedName>
</protein>
<dbReference type="PANTHER" id="PTHR11132">
    <property type="entry name" value="SOLUTE CARRIER FAMILY 35"/>
    <property type="match status" value="1"/>
</dbReference>
<gene>
    <name evidence="10" type="ORF">MONAX_5E020209</name>
</gene>
<evidence type="ECO:0000256" key="4">
    <source>
        <dbReference type="ARBA" id="ARBA00023136"/>
    </source>
</evidence>
<evidence type="ECO:0000313" key="11">
    <source>
        <dbReference type="Proteomes" id="UP000335636"/>
    </source>
</evidence>
<sequence length="490" mass="53218">MALNGAPDPSGEAEAGSGEKPFLLRALQIALVVSLYWVTSISMVFLNKYLLDSPSLRLDAPIFVTFYQCLVTTLLCKGLSTLATCCPGAVDFPTLRLDLRVARSVLPLSVVFIGMITFNNLCLKYVGVAFYNVGRSLTTVFNVLLSYVLLKQTTSLYALLTCSIIIGGFWLGVDQEEAEGTLSFVGTVFGVLASLCVSLNAIYTKKVLPAVDGSIWRLTFYNNVNACALFLPLLLLLGEHQALLDFAQLDSAHFWGMMTLGGLFGFAIGYVTGLQIKFTSPLTHNVSGTAKACAQTVLAVLYFEETKSFLWWTSNAMVLGGSSAYTWVRGWEMKSQEDPGPREGEKSTVGVLSGDMNSSLGPWAEMNLPETSALGGPLWSPSIWHRYLAEVTVFWKPLLPPPTPPSPGGAAGPEGKLLHRLLPLPALSLSVMKRSAHTHSSLRSSGPEFGVHRTSCPCLGPRDSYNSTSHKAAEERQELSPQSWRWASSR</sequence>
<feature type="transmembrane region" description="Helical" evidence="8">
    <location>
        <begin position="184"/>
        <end position="203"/>
    </location>
</feature>
<feature type="region of interest" description="Disordered" evidence="7">
    <location>
        <begin position="460"/>
        <end position="490"/>
    </location>
</feature>
<feature type="transmembrane region" description="Helical" evidence="8">
    <location>
        <begin position="155"/>
        <end position="172"/>
    </location>
</feature>
<name>A0A5E4AL31_MARMO</name>
<evidence type="ECO:0000256" key="1">
    <source>
        <dbReference type="ARBA" id="ARBA00004141"/>
    </source>
</evidence>
<comment type="subcellular location">
    <subcellularLocation>
        <location evidence="1">Membrane</location>
        <topology evidence="1">Multi-pass membrane protein</topology>
    </subcellularLocation>
</comment>
<feature type="transmembrane region" description="Helical" evidence="8">
    <location>
        <begin position="254"/>
        <end position="274"/>
    </location>
</feature>
<keyword evidence="2 8" id="KW-0812">Transmembrane</keyword>
<feature type="transmembrane region" description="Helical" evidence="8">
    <location>
        <begin position="215"/>
        <end position="234"/>
    </location>
</feature>
<keyword evidence="3 8" id="KW-1133">Transmembrane helix</keyword>
<dbReference type="InterPro" id="IPR050186">
    <property type="entry name" value="TPT_transporter"/>
</dbReference>
<evidence type="ECO:0000256" key="6">
    <source>
        <dbReference type="ARBA" id="ARBA00093775"/>
    </source>
</evidence>
<evidence type="ECO:0000256" key="7">
    <source>
        <dbReference type="SAM" id="MobiDB-lite"/>
    </source>
</evidence>
<feature type="transmembrane region" description="Helical" evidence="8">
    <location>
        <begin position="105"/>
        <end position="127"/>
    </location>
</feature>
<comment type="caution">
    <text evidence="10">The sequence shown here is derived from an EMBL/GenBank/DDBJ whole genome shotgun (WGS) entry which is preliminary data.</text>
</comment>
<feature type="compositionally biased region" description="Polar residues" evidence="7">
    <location>
        <begin position="479"/>
        <end position="490"/>
    </location>
</feature>
<feature type="domain" description="Sugar phosphate transporter" evidence="9">
    <location>
        <begin position="28"/>
        <end position="325"/>
    </location>
</feature>